<reference evidence="4 5" key="1">
    <citation type="journal article" date="2024" name="Ann. Entomol. Soc. Am.">
        <title>Genomic analyses of the southern and eastern yellowjacket wasps (Hymenoptera: Vespidae) reveal evolutionary signatures of social life.</title>
        <authorList>
            <person name="Catto M.A."/>
            <person name="Caine P.B."/>
            <person name="Orr S.E."/>
            <person name="Hunt B.G."/>
            <person name="Goodisman M.A.D."/>
        </authorList>
    </citation>
    <scope>NUCLEOTIDE SEQUENCE [LARGE SCALE GENOMIC DNA]</scope>
    <source>
        <strain evidence="4">233</strain>
        <tissue evidence="4">Head and thorax</tissue>
    </source>
</reference>
<sequence length="355" mass="40697">MGLHKQQPPRGEITTLENKRRRRRKEEEEEEKKKKKKRKKKKDHRPMKKKSKYGGRPPQGYRVKSHRGVVESLEMSLGREVTIRLTIMLPVRRSRFARKYVRSLIERDYDDVDDDNDKVQWSFKGKVVIVGNGAVGKSSMIQRFCKGTYTRDYKKTIGVDFLEREIEVDGEDVRLMLWDTAGQEEFDAITAAYYRGAHACVLAYSATDRNSFDAIPSWKLKVENECGEIPTVLVQNKMDLVDQCVIGLDEAERLGRALGCKLLRTSVKEDVGVMSVFRHLASRCLHEMRRNDNDYQDDLRLYSTGPRSPSVISAFSPNGSTCCRNSGNGTIVLRSGGKTRNHKKKNFVKSACRLL</sequence>
<dbReference type="InterPro" id="IPR001806">
    <property type="entry name" value="Small_GTPase"/>
</dbReference>
<evidence type="ECO:0000256" key="3">
    <source>
        <dbReference type="SAM" id="MobiDB-lite"/>
    </source>
</evidence>
<feature type="region of interest" description="Disordered" evidence="3">
    <location>
        <begin position="1"/>
        <end position="66"/>
    </location>
</feature>
<organism evidence="4 5">
    <name type="scientific">Vespula squamosa</name>
    <name type="common">Southern yellow jacket</name>
    <name type="synonym">Wasp</name>
    <dbReference type="NCBI Taxonomy" id="30214"/>
    <lineage>
        <taxon>Eukaryota</taxon>
        <taxon>Metazoa</taxon>
        <taxon>Ecdysozoa</taxon>
        <taxon>Arthropoda</taxon>
        <taxon>Hexapoda</taxon>
        <taxon>Insecta</taxon>
        <taxon>Pterygota</taxon>
        <taxon>Neoptera</taxon>
        <taxon>Endopterygota</taxon>
        <taxon>Hymenoptera</taxon>
        <taxon>Apocrita</taxon>
        <taxon>Aculeata</taxon>
        <taxon>Vespoidea</taxon>
        <taxon>Vespidae</taxon>
        <taxon>Vespinae</taxon>
        <taxon>Vespula</taxon>
    </lineage>
</organism>
<gene>
    <name evidence="4" type="ORF">V1478_006905</name>
</gene>
<dbReference type="PROSITE" id="PS51421">
    <property type="entry name" value="RAS"/>
    <property type="match status" value="1"/>
</dbReference>
<dbReference type="SMART" id="SM00176">
    <property type="entry name" value="RAN"/>
    <property type="match status" value="1"/>
</dbReference>
<keyword evidence="2" id="KW-0342">GTP-binding</keyword>
<dbReference type="InterPro" id="IPR027417">
    <property type="entry name" value="P-loop_NTPase"/>
</dbReference>
<dbReference type="SUPFAM" id="SSF52540">
    <property type="entry name" value="P-loop containing nucleoside triphosphate hydrolases"/>
    <property type="match status" value="1"/>
</dbReference>
<feature type="compositionally biased region" description="Basic residues" evidence="3">
    <location>
        <begin position="33"/>
        <end position="53"/>
    </location>
</feature>
<dbReference type="Gene3D" id="3.40.50.300">
    <property type="entry name" value="P-loop containing nucleotide triphosphate hydrolases"/>
    <property type="match status" value="1"/>
</dbReference>
<keyword evidence="5" id="KW-1185">Reference proteome</keyword>
<protein>
    <submittedName>
        <fullName evidence="4">Ras-related protein Rab-23-like isoform X3</fullName>
    </submittedName>
</protein>
<dbReference type="PROSITE" id="PS51419">
    <property type="entry name" value="RAB"/>
    <property type="match status" value="1"/>
</dbReference>
<dbReference type="PANTHER" id="PTHR47977">
    <property type="entry name" value="RAS-RELATED PROTEIN RAB"/>
    <property type="match status" value="1"/>
</dbReference>
<proteinExistence type="predicted"/>
<evidence type="ECO:0000313" key="4">
    <source>
        <dbReference type="EMBL" id="KAL2726627.1"/>
    </source>
</evidence>
<comment type="caution">
    <text evidence="4">The sequence shown here is derived from an EMBL/GenBank/DDBJ whole genome shotgun (WGS) entry which is preliminary data.</text>
</comment>
<dbReference type="GO" id="GO:0005525">
    <property type="term" value="F:GTP binding"/>
    <property type="evidence" value="ECO:0007669"/>
    <property type="project" value="UniProtKB-KW"/>
</dbReference>
<dbReference type="AlphaFoldDB" id="A0ABD2B1N3"/>
<dbReference type="PRINTS" id="PR00449">
    <property type="entry name" value="RASTRNSFRMNG"/>
</dbReference>
<dbReference type="EMBL" id="JAUDFV010000133">
    <property type="protein sequence ID" value="KAL2726627.1"/>
    <property type="molecule type" value="Genomic_DNA"/>
</dbReference>
<dbReference type="SMART" id="SM00173">
    <property type="entry name" value="RAS"/>
    <property type="match status" value="1"/>
</dbReference>
<accession>A0ABD2B1N3</accession>
<dbReference type="InterPro" id="IPR005225">
    <property type="entry name" value="Small_GTP-bd"/>
</dbReference>
<dbReference type="NCBIfam" id="TIGR00231">
    <property type="entry name" value="small_GTP"/>
    <property type="match status" value="1"/>
</dbReference>
<evidence type="ECO:0000256" key="2">
    <source>
        <dbReference type="ARBA" id="ARBA00023134"/>
    </source>
</evidence>
<dbReference type="Pfam" id="PF00071">
    <property type="entry name" value="Ras"/>
    <property type="match status" value="1"/>
</dbReference>
<dbReference type="FunFam" id="3.40.50.300:FF:001329">
    <property type="entry name" value="Small GTP-binding protein, putative"/>
    <property type="match status" value="1"/>
</dbReference>
<dbReference type="PROSITE" id="PS51420">
    <property type="entry name" value="RHO"/>
    <property type="match status" value="1"/>
</dbReference>
<name>A0ABD2B1N3_VESSQ</name>
<dbReference type="SMART" id="SM00174">
    <property type="entry name" value="RHO"/>
    <property type="match status" value="1"/>
</dbReference>
<evidence type="ECO:0000256" key="1">
    <source>
        <dbReference type="ARBA" id="ARBA00022741"/>
    </source>
</evidence>
<dbReference type="InterPro" id="IPR050227">
    <property type="entry name" value="Rab"/>
</dbReference>
<evidence type="ECO:0000313" key="5">
    <source>
        <dbReference type="Proteomes" id="UP001607302"/>
    </source>
</evidence>
<dbReference type="Proteomes" id="UP001607302">
    <property type="component" value="Unassembled WGS sequence"/>
</dbReference>
<keyword evidence="1" id="KW-0547">Nucleotide-binding</keyword>
<dbReference type="SMART" id="SM00175">
    <property type="entry name" value="RAB"/>
    <property type="match status" value="1"/>
</dbReference>